<dbReference type="AlphaFoldDB" id="X8DZM1"/>
<accession>X8DZM1</accession>
<dbReference type="EMBL" id="JAOJ01000001">
    <property type="protein sequence ID" value="EUA73774.1"/>
    <property type="molecule type" value="Genomic_DNA"/>
</dbReference>
<protein>
    <submittedName>
        <fullName evidence="2">Uncharacterized protein</fullName>
    </submittedName>
</protein>
<evidence type="ECO:0000256" key="1">
    <source>
        <dbReference type="SAM" id="MobiDB-lite"/>
    </source>
</evidence>
<feature type="compositionally biased region" description="Basic and acidic residues" evidence="1">
    <location>
        <begin position="24"/>
        <end position="33"/>
    </location>
</feature>
<name>X8DZM1_9MYCO</name>
<organism evidence="2 3">
    <name type="scientific">Mycobacteroides abscessus subsp. bolletii 1513</name>
    <dbReference type="NCBI Taxonomy" id="1299321"/>
    <lineage>
        <taxon>Bacteria</taxon>
        <taxon>Bacillati</taxon>
        <taxon>Actinomycetota</taxon>
        <taxon>Actinomycetes</taxon>
        <taxon>Mycobacteriales</taxon>
        <taxon>Mycobacteriaceae</taxon>
        <taxon>Mycobacteroides</taxon>
        <taxon>Mycobacteroides abscessus</taxon>
    </lineage>
</organism>
<sequence length="40" mass="4043">MASISSEMAHGPELGGEAAAGLGGERDRGHDRSQLAGVHQ</sequence>
<gene>
    <name evidence="2" type="ORF">I540_0812</name>
</gene>
<comment type="caution">
    <text evidence="2">The sequence shown here is derived from an EMBL/GenBank/DDBJ whole genome shotgun (WGS) entry which is preliminary data.</text>
</comment>
<dbReference type="PATRIC" id="fig|1299321.3.peg.779"/>
<evidence type="ECO:0000313" key="3">
    <source>
        <dbReference type="Proteomes" id="UP000023351"/>
    </source>
</evidence>
<proteinExistence type="predicted"/>
<feature type="region of interest" description="Disordered" evidence="1">
    <location>
        <begin position="1"/>
        <end position="40"/>
    </location>
</feature>
<reference evidence="2 3" key="1">
    <citation type="submission" date="2013-12" db="EMBL/GenBank/DDBJ databases">
        <authorList>
            <person name="Zelazny A."/>
            <person name="Olivier K."/>
            <person name="Holland S."/>
            <person name="Lenaerts A."/>
            <person name="Ordway D."/>
            <person name="DeGroote M.A."/>
            <person name="Parker T."/>
            <person name="Sizemore C."/>
            <person name="Tallon L.J."/>
            <person name="Sadzewicz L.K."/>
            <person name="Sengamalay N."/>
            <person name="Fraser C.M."/>
            <person name="Hine E."/>
            <person name="Shefchek K.A."/>
            <person name="Das S.P."/>
            <person name="Tettelin H."/>
        </authorList>
    </citation>
    <scope>NUCLEOTIDE SEQUENCE [LARGE SCALE GENOMIC DNA]</scope>
    <source>
        <strain evidence="2 3">1513</strain>
    </source>
</reference>
<evidence type="ECO:0000313" key="2">
    <source>
        <dbReference type="EMBL" id="EUA73774.1"/>
    </source>
</evidence>
<dbReference type="Proteomes" id="UP000023351">
    <property type="component" value="Unassembled WGS sequence"/>
</dbReference>